<evidence type="ECO:0000313" key="3">
    <source>
        <dbReference type="EMBL" id="KMZ71513.1"/>
    </source>
</evidence>
<dbReference type="InterPro" id="IPR001611">
    <property type="entry name" value="Leu-rich_rpt"/>
</dbReference>
<dbReference type="SMART" id="SM00256">
    <property type="entry name" value="FBOX"/>
    <property type="match status" value="1"/>
</dbReference>
<evidence type="ECO:0000259" key="2">
    <source>
        <dbReference type="SMART" id="SM00256"/>
    </source>
</evidence>
<dbReference type="EMBL" id="LFYR01000671">
    <property type="protein sequence ID" value="KMZ71513.1"/>
    <property type="molecule type" value="Genomic_DNA"/>
</dbReference>
<dbReference type="SUPFAM" id="SSF52047">
    <property type="entry name" value="RNI-like"/>
    <property type="match status" value="2"/>
</dbReference>
<feature type="domain" description="F-box" evidence="2">
    <location>
        <begin position="44"/>
        <end position="86"/>
    </location>
</feature>
<feature type="region of interest" description="Disordered" evidence="1">
    <location>
        <begin position="1"/>
        <end position="23"/>
    </location>
</feature>
<feature type="compositionally biased region" description="Basic residues" evidence="1">
    <location>
        <begin position="1"/>
        <end position="18"/>
    </location>
</feature>
<dbReference type="Proteomes" id="UP000036987">
    <property type="component" value="Unassembled WGS sequence"/>
</dbReference>
<dbReference type="OMA" id="VICKACP"/>
<dbReference type="SUPFAM" id="SSF81383">
    <property type="entry name" value="F-box domain"/>
    <property type="match status" value="1"/>
</dbReference>
<dbReference type="GO" id="GO:0031146">
    <property type="term" value="P:SCF-dependent proteasomal ubiquitin-dependent protein catabolic process"/>
    <property type="evidence" value="ECO:0000318"/>
    <property type="project" value="GO_Central"/>
</dbReference>
<dbReference type="FunFam" id="1.20.1280.50:FF:000023">
    <property type="entry name" value="F-box/LRR-repeat protein 4"/>
    <property type="match status" value="1"/>
</dbReference>
<dbReference type="OrthoDB" id="550575at2759"/>
<dbReference type="Pfam" id="PF13516">
    <property type="entry name" value="LRR_6"/>
    <property type="match status" value="2"/>
</dbReference>
<dbReference type="Gene3D" id="1.20.1280.50">
    <property type="match status" value="1"/>
</dbReference>
<proteinExistence type="predicted"/>
<dbReference type="SMART" id="SM00367">
    <property type="entry name" value="LRR_CC"/>
    <property type="match status" value="14"/>
</dbReference>
<dbReference type="Pfam" id="PF12937">
    <property type="entry name" value="F-box-like"/>
    <property type="match status" value="1"/>
</dbReference>
<evidence type="ECO:0000313" key="4">
    <source>
        <dbReference type="Proteomes" id="UP000036987"/>
    </source>
</evidence>
<gene>
    <name evidence="3" type="ORF">ZOSMA_17G00680</name>
</gene>
<dbReference type="STRING" id="29655.A0A0K9PR10"/>
<dbReference type="GO" id="GO:0019005">
    <property type="term" value="C:SCF ubiquitin ligase complex"/>
    <property type="evidence" value="ECO:0000318"/>
    <property type="project" value="GO_Central"/>
</dbReference>
<dbReference type="CDD" id="cd22159">
    <property type="entry name" value="F-box_AtTIR1-like"/>
    <property type="match status" value="1"/>
</dbReference>
<dbReference type="InterPro" id="IPR036047">
    <property type="entry name" value="F-box-like_dom_sf"/>
</dbReference>
<name>A0A0K9PR10_ZOSMR</name>
<dbReference type="AlphaFoldDB" id="A0A0K9PR10"/>
<dbReference type="Gene3D" id="3.80.10.10">
    <property type="entry name" value="Ribonuclease Inhibitor"/>
    <property type="match status" value="5"/>
</dbReference>
<dbReference type="InterPro" id="IPR001810">
    <property type="entry name" value="F-box_dom"/>
</dbReference>
<reference evidence="4" key="1">
    <citation type="journal article" date="2016" name="Nature">
        <title>The genome of the seagrass Zostera marina reveals angiosperm adaptation to the sea.</title>
        <authorList>
            <person name="Olsen J.L."/>
            <person name="Rouze P."/>
            <person name="Verhelst B."/>
            <person name="Lin Y.-C."/>
            <person name="Bayer T."/>
            <person name="Collen J."/>
            <person name="Dattolo E."/>
            <person name="De Paoli E."/>
            <person name="Dittami S."/>
            <person name="Maumus F."/>
            <person name="Michel G."/>
            <person name="Kersting A."/>
            <person name="Lauritano C."/>
            <person name="Lohaus R."/>
            <person name="Toepel M."/>
            <person name="Tonon T."/>
            <person name="Vanneste K."/>
            <person name="Amirebrahimi M."/>
            <person name="Brakel J."/>
            <person name="Bostroem C."/>
            <person name="Chovatia M."/>
            <person name="Grimwood J."/>
            <person name="Jenkins J.W."/>
            <person name="Jueterbock A."/>
            <person name="Mraz A."/>
            <person name="Stam W.T."/>
            <person name="Tice H."/>
            <person name="Bornberg-Bauer E."/>
            <person name="Green P.J."/>
            <person name="Pearson G.A."/>
            <person name="Procaccini G."/>
            <person name="Duarte C.M."/>
            <person name="Schmutz J."/>
            <person name="Reusch T.B.H."/>
            <person name="Van de Peer Y."/>
        </authorList>
    </citation>
    <scope>NUCLEOTIDE SEQUENCE [LARGE SCALE GENOMIC DNA]</scope>
    <source>
        <strain evidence="4">cv. Finnish</strain>
    </source>
</reference>
<dbReference type="PANTHER" id="PTHR13318:SF105">
    <property type="entry name" value="F-BOX_LRR-REPEAT PROTEIN 3"/>
    <property type="match status" value="1"/>
</dbReference>
<organism evidence="3 4">
    <name type="scientific">Zostera marina</name>
    <name type="common">Eelgrass</name>
    <dbReference type="NCBI Taxonomy" id="29655"/>
    <lineage>
        <taxon>Eukaryota</taxon>
        <taxon>Viridiplantae</taxon>
        <taxon>Streptophyta</taxon>
        <taxon>Embryophyta</taxon>
        <taxon>Tracheophyta</taxon>
        <taxon>Spermatophyta</taxon>
        <taxon>Magnoliopsida</taxon>
        <taxon>Liliopsida</taxon>
        <taxon>Zosteraceae</taxon>
        <taxon>Zostera</taxon>
    </lineage>
</organism>
<comment type="caution">
    <text evidence="3">The sequence shown here is derived from an EMBL/GenBank/DDBJ whole genome shotgun (WGS) entry which is preliminary data.</text>
</comment>
<sequence>MRKSNVGRKKGHRKKKNTKLSEVDNTTVNVAEVPGLGWDVINQLPDECIETIFRFLSSPRDRCACSAVCKKWLLLLAHVRGCQFNSFRVAAARAARAAGVLNIIVAINGNGRKHVGKNEEASRCLEAKEANDARLAAMAVGTYAMKLLGKLSVRGGLFPSFTQQRITDFGLHIVSQSFPNLRALSLWDCFKVCSTGLASIANCCHALEKLDISNLPKIDDDGLVPIAKHCPNLSALSLQSCPLVGNRSLQAVANCSSHLESISIVKCPLVGDAGIICVVSQLPKLSKLRLSQLDIGDAALQAIAKHRGSIKMLYLEHLNAITMAGFSWIGFADKLELLSLNSCVGLTDDVLLDAGTGAEARCGYSLDLPIFNCLKQVCIKKCQYLTDVGLTTLTESTNHLHTLKLESCNSITTQGVITSLGHCSRTLKVLEVVRCIQYYSTSTSSREEGDFLYPSLEYLTLNSCTGVDDAFLSRMGPACTNVTDIALIRLCSITDKGLISLLKQTMSSAVTPPASVNLSGCVGITDWSVLALAKTFKERLELLCLEGCIGLGDRSLQVIGDMCPRLVELDVSGCVKISDDGVVRLAMTNHRKLEVLSLGGCHGITDRSLGCLEIMCCTLQGLNLQHCRGITSQGVSSFKAALWWCDLLY</sequence>
<dbReference type="InterPro" id="IPR057207">
    <property type="entry name" value="FBXL15_LRR"/>
</dbReference>
<accession>A0A0K9PR10</accession>
<dbReference type="InterPro" id="IPR032675">
    <property type="entry name" value="LRR_dom_sf"/>
</dbReference>
<dbReference type="InterPro" id="IPR006553">
    <property type="entry name" value="Leu-rich_rpt_Cys-con_subtyp"/>
</dbReference>
<dbReference type="Pfam" id="PF25372">
    <property type="entry name" value="DUF7885"/>
    <property type="match status" value="2"/>
</dbReference>
<evidence type="ECO:0000256" key="1">
    <source>
        <dbReference type="SAM" id="MobiDB-lite"/>
    </source>
</evidence>
<keyword evidence="4" id="KW-1185">Reference proteome</keyword>
<dbReference type="PANTHER" id="PTHR13318">
    <property type="entry name" value="PARTNER OF PAIRED, ISOFORM B-RELATED"/>
    <property type="match status" value="1"/>
</dbReference>
<protein>
    <submittedName>
        <fullName evidence="3">F-box family protein</fullName>
    </submittedName>
</protein>